<comment type="caution">
    <text evidence="9">The sequence shown here is derived from an EMBL/GenBank/DDBJ whole genome shotgun (WGS) entry which is preliminary data.</text>
</comment>
<dbReference type="AlphaFoldDB" id="A0AAN8W373"/>
<evidence type="ECO:0000256" key="7">
    <source>
        <dbReference type="SAM" id="MobiDB-lite"/>
    </source>
</evidence>
<feature type="transmembrane region" description="Helical" evidence="6">
    <location>
        <begin position="249"/>
        <end position="268"/>
    </location>
</feature>
<feature type="region of interest" description="Disordered" evidence="7">
    <location>
        <begin position="370"/>
        <end position="391"/>
    </location>
</feature>
<dbReference type="PANTHER" id="PTHR31218">
    <property type="entry name" value="WAT1-RELATED PROTEIN"/>
    <property type="match status" value="1"/>
</dbReference>
<evidence type="ECO:0000313" key="9">
    <source>
        <dbReference type="EMBL" id="KAK6940687.1"/>
    </source>
</evidence>
<dbReference type="SUPFAM" id="SSF103481">
    <property type="entry name" value="Multidrug resistance efflux transporter EmrE"/>
    <property type="match status" value="2"/>
</dbReference>
<feature type="transmembrane region" description="Helical" evidence="6">
    <location>
        <begin position="173"/>
        <end position="193"/>
    </location>
</feature>
<dbReference type="GO" id="GO:0016020">
    <property type="term" value="C:membrane"/>
    <property type="evidence" value="ECO:0007669"/>
    <property type="project" value="UniProtKB-SubCell"/>
</dbReference>
<feature type="transmembrane region" description="Helical" evidence="6">
    <location>
        <begin position="340"/>
        <end position="359"/>
    </location>
</feature>
<comment type="similarity">
    <text evidence="2 6">Belongs to the drug/metabolite transporter (DMT) superfamily. Plant drug/metabolite exporter (P-DME) (TC 2.A.7.4) family.</text>
</comment>
<dbReference type="GO" id="GO:0022857">
    <property type="term" value="F:transmembrane transporter activity"/>
    <property type="evidence" value="ECO:0007669"/>
    <property type="project" value="InterPro"/>
</dbReference>
<keyword evidence="4 6" id="KW-1133">Transmembrane helix</keyword>
<feature type="transmembrane region" description="Helical" evidence="6">
    <location>
        <begin position="112"/>
        <end position="133"/>
    </location>
</feature>
<keyword evidence="5 6" id="KW-0472">Membrane</keyword>
<feature type="transmembrane region" description="Helical" evidence="6">
    <location>
        <begin position="139"/>
        <end position="161"/>
    </location>
</feature>
<dbReference type="InterPro" id="IPR000620">
    <property type="entry name" value="EamA_dom"/>
</dbReference>
<evidence type="ECO:0000256" key="4">
    <source>
        <dbReference type="ARBA" id="ARBA00022989"/>
    </source>
</evidence>
<protein>
    <recommendedName>
        <fullName evidence="6">WAT1-related protein</fullName>
    </recommendedName>
</protein>
<sequence>MQDKYQGTNPCFINTTAHALEYIQKPNRSTSPLKVMEQACAGVICGRFKPHLLVVLVQIGYSILYFMTQVSFNHGLNPHAYVTYRCIIGSLALFPFAYIIERKVRPRMTLALFAEIFVLSLFGIGLSLNLYFASLTYTSPTFIASMLNTVGSLTFILAIILRLEVVDLRHLRGMAKVIGTLVSLAGTMTMSLYKGPDMRSVNSAPIHIAKSIVHENWMKGSIYAVVSCMSWSISYILQAIVLKKYPAQMSLSVWMNFLGGTQSAVFIITTQRKLSVWSIPYNTDFWTIIYAGIICSGLLVWTQLWCTKQKGPVFVTMFNPLSAIMVAVLAYFIVGQRLHTGSLIGGALVIMGLYLLLWGKEGDQAAHIKGQEKSSMTEDEKKQSNLENALD</sequence>
<feature type="transmembrane region" description="Helical" evidence="6">
    <location>
        <begin position="52"/>
        <end position="70"/>
    </location>
</feature>
<evidence type="ECO:0000256" key="1">
    <source>
        <dbReference type="ARBA" id="ARBA00004141"/>
    </source>
</evidence>
<feature type="transmembrane region" description="Helical" evidence="6">
    <location>
        <begin position="313"/>
        <end position="334"/>
    </location>
</feature>
<dbReference type="InterPro" id="IPR037185">
    <property type="entry name" value="EmrE-like"/>
</dbReference>
<feature type="transmembrane region" description="Helical" evidence="6">
    <location>
        <begin position="82"/>
        <end position="100"/>
    </location>
</feature>
<evidence type="ECO:0000256" key="3">
    <source>
        <dbReference type="ARBA" id="ARBA00022692"/>
    </source>
</evidence>
<evidence type="ECO:0000259" key="8">
    <source>
        <dbReference type="Pfam" id="PF00892"/>
    </source>
</evidence>
<evidence type="ECO:0000256" key="5">
    <source>
        <dbReference type="ARBA" id="ARBA00023136"/>
    </source>
</evidence>
<feature type="domain" description="EamA" evidence="8">
    <location>
        <begin position="219"/>
        <end position="357"/>
    </location>
</feature>
<dbReference type="Proteomes" id="UP001370490">
    <property type="component" value="Unassembled WGS sequence"/>
</dbReference>
<feature type="transmembrane region" description="Helical" evidence="6">
    <location>
        <begin position="288"/>
        <end position="306"/>
    </location>
</feature>
<keyword evidence="3 6" id="KW-0812">Transmembrane</keyword>
<feature type="transmembrane region" description="Helical" evidence="6">
    <location>
        <begin position="222"/>
        <end position="242"/>
    </location>
</feature>
<evidence type="ECO:0000256" key="2">
    <source>
        <dbReference type="ARBA" id="ARBA00007635"/>
    </source>
</evidence>
<dbReference type="EMBL" id="JBAMMX010000005">
    <property type="protein sequence ID" value="KAK6940687.1"/>
    <property type="molecule type" value="Genomic_DNA"/>
</dbReference>
<accession>A0AAN8W373</accession>
<dbReference type="Pfam" id="PF00892">
    <property type="entry name" value="EamA"/>
    <property type="match status" value="2"/>
</dbReference>
<feature type="compositionally biased region" description="Basic and acidic residues" evidence="7">
    <location>
        <begin position="370"/>
        <end position="384"/>
    </location>
</feature>
<reference evidence="9 10" key="1">
    <citation type="submission" date="2023-12" db="EMBL/GenBank/DDBJ databases">
        <title>A high-quality genome assembly for Dillenia turbinata (Dilleniales).</title>
        <authorList>
            <person name="Chanderbali A."/>
        </authorList>
    </citation>
    <scope>NUCLEOTIDE SEQUENCE [LARGE SCALE GENOMIC DNA]</scope>
    <source>
        <strain evidence="9">LSX21</strain>
        <tissue evidence="9">Leaf</tissue>
    </source>
</reference>
<dbReference type="InterPro" id="IPR030184">
    <property type="entry name" value="WAT1-related"/>
</dbReference>
<organism evidence="9 10">
    <name type="scientific">Dillenia turbinata</name>
    <dbReference type="NCBI Taxonomy" id="194707"/>
    <lineage>
        <taxon>Eukaryota</taxon>
        <taxon>Viridiplantae</taxon>
        <taxon>Streptophyta</taxon>
        <taxon>Embryophyta</taxon>
        <taxon>Tracheophyta</taxon>
        <taxon>Spermatophyta</taxon>
        <taxon>Magnoliopsida</taxon>
        <taxon>eudicotyledons</taxon>
        <taxon>Gunneridae</taxon>
        <taxon>Pentapetalae</taxon>
        <taxon>Dilleniales</taxon>
        <taxon>Dilleniaceae</taxon>
        <taxon>Dillenia</taxon>
    </lineage>
</organism>
<gene>
    <name evidence="9" type="ORF">RJ641_030218</name>
</gene>
<proteinExistence type="inferred from homology"/>
<comment type="subcellular location">
    <subcellularLocation>
        <location evidence="1 6">Membrane</location>
        <topology evidence="1 6">Multi-pass membrane protein</topology>
    </subcellularLocation>
</comment>
<evidence type="ECO:0000313" key="10">
    <source>
        <dbReference type="Proteomes" id="UP001370490"/>
    </source>
</evidence>
<feature type="domain" description="EamA" evidence="8">
    <location>
        <begin position="51"/>
        <end position="186"/>
    </location>
</feature>
<evidence type="ECO:0000256" key="6">
    <source>
        <dbReference type="RuleBase" id="RU363077"/>
    </source>
</evidence>
<keyword evidence="10" id="KW-1185">Reference proteome</keyword>
<name>A0AAN8W373_9MAGN</name>